<evidence type="ECO:0000256" key="1">
    <source>
        <dbReference type="SAM" id="MobiDB-lite"/>
    </source>
</evidence>
<reference evidence="3" key="1">
    <citation type="journal article" date="2019" name="Int. J. Syst. Evol. Microbiol.">
        <title>The Global Catalogue of Microorganisms (GCM) 10K type strain sequencing project: providing services to taxonomists for standard genome sequencing and annotation.</title>
        <authorList>
            <consortium name="The Broad Institute Genomics Platform"/>
            <consortium name="The Broad Institute Genome Sequencing Center for Infectious Disease"/>
            <person name="Wu L."/>
            <person name="Ma J."/>
        </authorList>
    </citation>
    <scope>NUCLEOTIDE SEQUENCE [LARGE SCALE GENOMIC DNA]</scope>
    <source>
        <strain evidence="3">KCTC 42281</strain>
    </source>
</reference>
<feature type="region of interest" description="Disordered" evidence="1">
    <location>
        <begin position="50"/>
        <end position="80"/>
    </location>
</feature>
<gene>
    <name evidence="2" type="ORF">ACFOOL_00465</name>
</gene>
<comment type="caution">
    <text evidence="2">The sequence shown here is derived from an EMBL/GenBank/DDBJ whole genome shotgun (WGS) entry which is preliminary data.</text>
</comment>
<organism evidence="2 3">
    <name type="scientific">Devosia honganensis</name>
    <dbReference type="NCBI Taxonomy" id="1610527"/>
    <lineage>
        <taxon>Bacteria</taxon>
        <taxon>Pseudomonadati</taxon>
        <taxon>Pseudomonadota</taxon>
        <taxon>Alphaproteobacteria</taxon>
        <taxon>Hyphomicrobiales</taxon>
        <taxon>Devosiaceae</taxon>
        <taxon>Devosia</taxon>
    </lineage>
</organism>
<keyword evidence="3" id="KW-1185">Reference proteome</keyword>
<sequence>MNGLLPITFPKHSSKRNCGQCRKAHMVMLAQYFKGSIFFLNAGYSARLWKSSARKNRPRKPEPEGPEQGTTPLPGFGRAI</sequence>
<feature type="compositionally biased region" description="Low complexity" evidence="1">
    <location>
        <begin position="66"/>
        <end position="80"/>
    </location>
</feature>
<dbReference type="EMBL" id="JBHRYD010000001">
    <property type="protein sequence ID" value="MFC3703224.1"/>
    <property type="molecule type" value="Genomic_DNA"/>
</dbReference>
<evidence type="ECO:0000313" key="3">
    <source>
        <dbReference type="Proteomes" id="UP001595613"/>
    </source>
</evidence>
<dbReference type="Proteomes" id="UP001595613">
    <property type="component" value="Unassembled WGS sequence"/>
</dbReference>
<accession>A0ABV7WY12</accession>
<proteinExistence type="predicted"/>
<evidence type="ECO:0000313" key="2">
    <source>
        <dbReference type="EMBL" id="MFC3703224.1"/>
    </source>
</evidence>
<protein>
    <submittedName>
        <fullName evidence="2">Uncharacterized protein</fullName>
    </submittedName>
</protein>
<name>A0ABV7WY12_9HYPH</name>